<sequence>MLLIFGLNDVKKLFKGLSQNLRKVADKNKAMSSRKEKT</sequence>
<keyword evidence="1" id="KW-0489">Methyltransferase</keyword>
<evidence type="ECO:0000313" key="2">
    <source>
        <dbReference type="Proteomes" id="UP000277597"/>
    </source>
</evidence>
<accession>A0A3P1RZZ8</accession>
<reference evidence="1 2" key="1">
    <citation type="submission" date="2018-11" db="EMBL/GenBank/DDBJ databases">
        <title>Genomes From Bacteria Associated with the Canine Oral Cavity: a Test Case for Automated Genome-Based Taxonomic Assignment.</title>
        <authorList>
            <person name="Coil D.A."/>
            <person name="Jospin G."/>
            <person name="Darling A.E."/>
            <person name="Wallis C."/>
            <person name="Davis I.J."/>
            <person name="Harris S."/>
            <person name="Eisen J.A."/>
            <person name="Holcombe L.J."/>
            <person name="O'Flynn C."/>
        </authorList>
    </citation>
    <scope>NUCLEOTIDE SEQUENCE [LARGE SCALE GENOMIC DNA]</scope>
    <source>
        <strain evidence="1 2">OH953</strain>
    </source>
</reference>
<dbReference type="GO" id="GO:0032259">
    <property type="term" value="P:methylation"/>
    <property type="evidence" value="ECO:0007669"/>
    <property type="project" value="UniProtKB-KW"/>
</dbReference>
<name>A0A3P1RZZ8_STRSA</name>
<keyword evidence="1" id="KW-0808">Transferase</keyword>
<comment type="caution">
    <text evidence="1">The sequence shown here is derived from an EMBL/GenBank/DDBJ whole genome shotgun (WGS) entry which is preliminary data.</text>
</comment>
<gene>
    <name evidence="1" type="ORF">EII39_12125</name>
</gene>
<dbReference type="Proteomes" id="UP000277597">
    <property type="component" value="Unassembled WGS sequence"/>
</dbReference>
<dbReference type="GO" id="GO:0008168">
    <property type="term" value="F:methyltransferase activity"/>
    <property type="evidence" value="ECO:0007669"/>
    <property type="project" value="UniProtKB-KW"/>
</dbReference>
<proteinExistence type="predicted"/>
<dbReference type="AlphaFoldDB" id="A0A3P1RZZ8"/>
<organism evidence="1 2">
    <name type="scientific">Streptococcus sanguinis</name>
    <dbReference type="NCBI Taxonomy" id="1305"/>
    <lineage>
        <taxon>Bacteria</taxon>
        <taxon>Bacillati</taxon>
        <taxon>Bacillota</taxon>
        <taxon>Bacilli</taxon>
        <taxon>Lactobacillales</taxon>
        <taxon>Streptococcaceae</taxon>
        <taxon>Streptococcus</taxon>
    </lineage>
</organism>
<protein>
    <submittedName>
        <fullName evidence="1">S-adenosylmethionine: 2-demethylmenaquinone methyltransferase</fullName>
    </submittedName>
</protein>
<dbReference type="EMBL" id="RQZI01000025">
    <property type="protein sequence ID" value="RRC89895.1"/>
    <property type="molecule type" value="Genomic_DNA"/>
</dbReference>
<evidence type="ECO:0000313" key="1">
    <source>
        <dbReference type="EMBL" id="RRC89895.1"/>
    </source>
</evidence>